<dbReference type="OrthoDB" id="8912509at2"/>
<dbReference type="RefSeq" id="WP_091455329.1">
    <property type="nucleotide sequence ID" value="NZ_FOGD01000003.1"/>
</dbReference>
<protein>
    <submittedName>
        <fullName evidence="2">Uncharacterized protein</fullName>
    </submittedName>
</protein>
<evidence type="ECO:0000313" key="3">
    <source>
        <dbReference type="Proteomes" id="UP000199766"/>
    </source>
</evidence>
<accession>A0A1H9KF87</accession>
<organism evidence="2 3">
    <name type="scientific">Giesbergeria anulus</name>
    <dbReference type="NCBI Taxonomy" id="180197"/>
    <lineage>
        <taxon>Bacteria</taxon>
        <taxon>Pseudomonadati</taxon>
        <taxon>Pseudomonadota</taxon>
        <taxon>Betaproteobacteria</taxon>
        <taxon>Burkholderiales</taxon>
        <taxon>Comamonadaceae</taxon>
        <taxon>Giesbergeria</taxon>
    </lineage>
</organism>
<sequence>MRCSTIIRRCIGLLGAAAVSWAGAVETASFDLATGRLTLPLVKIDGNTQFRDVILRLSNPGQLQLNDSAVGSQIEFLSSGNVLRLPQVTVAGVTYPRVSLANPAFSLESYGAIVLDTNLQGQYRLEVQVTAQGFAAPPIVLENVPKPSTQDEFCNDPQLRENIIQSTSGITGSWAMNSCSFNGTVGNISMTLTTPFFTLPYSATYTYR</sequence>
<dbReference type="STRING" id="180197.SAMN02982919_01545"/>
<dbReference type="Proteomes" id="UP000199766">
    <property type="component" value="Unassembled WGS sequence"/>
</dbReference>
<proteinExistence type="predicted"/>
<reference evidence="2 3" key="1">
    <citation type="submission" date="2016-10" db="EMBL/GenBank/DDBJ databases">
        <authorList>
            <person name="de Groot N.N."/>
        </authorList>
    </citation>
    <scope>NUCLEOTIDE SEQUENCE [LARGE SCALE GENOMIC DNA]</scope>
    <source>
        <strain evidence="2 3">ATCC 35958</strain>
    </source>
</reference>
<dbReference type="AlphaFoldDB" id="A0A1H9KF87"/>
<dbReference type="EMBL" id="FOGD01000003">
    <property type="protein sequence ID" value="SEQ97781.1"/>
    <property type="molecule type" value="Genomic_DNA"/>
</dbReference>
<evidence type="ECO:0000256" key="1">
    <source>
        <dbReference type="SAM" id="SignalP"/>
    </source>
</evidence>
<keyword evidence="3" id="KW-1185">Reference proteome</keyword>
<feature type="chain" id="PRO_5011697961" evidence="1">
    <location>
        <begin position="25"/>
        <end position="208"/>
    </location>
</feature>
<keyword evidence="1" id="KW-0732">Signal</keyword>
<name>A0A1H9KF87_9BURK</name>
<evidence type="ECO:0000313" key="2">
    <source>
        <dbReference type="EMBL" id="SEQ97781.1"/>
    </source>
</evidence>
<gene>
    <name evidence="2" type="ORF">SAMN02982919_01545</name>
</gene>
<feature type="signal peptide" evidence="1">
    <location>
        <begin position="1"/>
        <end position="24"/>
    </location>
</feature>